<dbReference type="InterPro" id="IPR019775">
    <property type="entry name" value="WD40_repeat_CS"/>
</dbReference>
<dbReference type="EMBL" id="NBII01000012">
    <property type="protein sequence ID" value="PAV14715.1"/>
    <property type="molecule type" value="Genomic_DNA"/>
</dbReference>
<dbReference type="InterPro" id="IPR056884">
    <property type="entry name" value="NPHP3-like_N"/>
</dbReference>
<reference evidence="5 6" key="1">
    <citation type="journal article" date="2017" name="Mol. Ecol.">
        <title>Comparative and population genomic landscape of Phellinus noxius: A hypervariable fungus causing root rot in trees.</title>
        <authorList>
            <person name="Chung C.L."/>
            <person name="Lee T.J."/>
            <person name="Akiba M."/>
            <person name="Lee H.H."/>
            <person name="Kuo T.H."/>
            <person name="Liu D."/>
            <person name="Ke H.M."/>
            <person name="Yokoi T."/>
            <person name="Roa M.B."/>
            <person name="Lu M.J."/>
            <person name="Chang Y.Y."/>
            <person name="Ann P.J."/>
            <person name="Tsai J.N."/>
            <person name="Chen C.Y."/>
            <person name="Tzean S.S."/>
            <person name="Ota Y."/>
            <person name="Hattori T."/>
            <person name="Sahashi N."/>
            <person name="Liou R.F."/>
            <person name="Kikuchi T."/>
            <person name="Tsai I.J."/>
        </authorList>
    </citation>
    <scope>NUCLEOTIDE SEQUENCE [LARGE SCALE GENOMIC DNA]</scope>
    <source>
        <strain evidence="5 6">FFPRI411160</strain>
    </source>
</reference>
<dbReference type="PANTHER" id="PTHR19848">
    <property type="entry name" value="WD40 REPEAT PROTEIN"/>
    <property type="match status" value="1"/>
</dbReference>
<name>A0A286U569_9AGAM</name>
<dbReference type="PROSITE" id="PS50082">
    <property type="entry name" value="WD_REPEATS_2"/>
    <property type="match status" value="8"/>
</dbReference>
<organism evidence="5 6">
    <name type="scientific">Pyrrhoderma noxium</name>
    <dbReference type="NCBI Taxonomy" id="2282107"/>
    <lineage>
        <taxon>Eukaryota</taxon>
        <taxon>Fungi</taxon>
        <taxon>Dikarya</taxon>
        <taxon>Basidiomycota</taxon>
        <taxon>Agaricomycotina</taxon>
        <taxon>Agaricomycetes</taxon>
        <taxon>Hymenochaetales</taxon>
        <taxon>Hymenochaetaceae</taxon>
        <taxon>Pyrrhoderma</taxon>
    </lineage>
</organism>
<evidence type="ECO:0000256" key="3">
    <source>
        <dbReference type="PROSITE-ProRule" id="PRU00221"/>
    </source>
</evidence>
<feature type="repeat" description="WD" evidence="3">
    <location>
        <begin position="1117"/>
        <end position="1158"/>
    </location>
</feature>
<dbReference type="SUPFAM" id="SSF52540">
    <property type="entry name" value="P-loop containing nucleoside triphosphate hydrolases"/>
    <property type="match status" value="1"/>
</dbReference>
<keyword evidence="2" id="KW-0677">Repeat</keyword>
<proteinExistence type="predicted"/>
<dbReference type="Pfam" id="PF24883">
    <property type="entry name" value="NPHP3_N"/>
    <property type="match status" value="1"/>
</dbReference>
<gene>
    <name evidence="5" type="ORF">PNOK_0979300</name>
</gene>
<dbReference type="InterPro" id="IPR020472">
    <property type="entry name" value="WD40_PAC1"/>
</dbReference>
<dbReference type="Pfam" id="PF00400">
    <property type="entry name" value="WD40"/>
    <property type="match status" value="9"/>
</dbReference>
<dbReference type="InterPro" id="IPR036322">
    <property type="entry name" value="WD40_repeat_dom_sf"/>
</dbReference>
<feature type="repeat" description="WD" evidence="3">
    <location>
        <begin position="1075"/>
        <end position="1116"/>
    </location>
</feature>
<dbReference type="PROSITE" id="PS50294">
    <property type="entry name" value="WD_REPEATS_REGION"/>
    <property type="match status" value="6"/>
</dbReference>
<feature type="repeat" description="WD" evidence="3">
    <location>
        <begin position="817"/>
        <end position="858"/>
    </location>
</feature>
<dbReference type="Gene3D" id="2.130.10.10">
    <property type="entry name" value="YVTN repeat-like/Quinoprotein amine dehydrogenase"/>
    <property type="match status" value="5"/>
</dbReference>
<dbReference type="InParanoid" id="A0A286U569"/>
<dbReference type="SMART" id="SM00320">
    <property type="entry name" value="WD40"/>
    <property type="match status" value="13"/>
</dbReference>
<dbReference type="Gene3D" id="3.40.50.300">
    <property type="entry name" value="P-loop containing nucleotide triphosphate hydrolases"/>
    <property type="match status" value="1"/>
</dbReference>
<dbReference type="PROSITE" id="PS00678">
    <property type="entry name" value="WD_REPEATS_1"/>
    <property type="match status" value="4"/>
</dbReference>
<keyword evidence="6" id="KW-1185">Reference proteome</keyword>
<evidence type="ECO:0000256" key="2">
    <source>
        <dbReference type="ARBA" id="ARBA00022737"/>
    </source>
</evidence>
<dbReference type="PROSITE" id="PS50837">
    <property type="entry name" value="NACHT"/>
    <property type="match status" value="1"/>
</dbReference>
<dbReference type="STRING" id="2282107.A0A286U569"/>
<feature type="repeat" description="WD" evidence="3">
    <location>
        <begin position="1031"/>
        <end position="1073"/>
    </location>
</feature>
<evidence type="ECO:0000313" key="5">
    <source>
        <dbReference type="EMBL" id="PAV14715.1"/>
    </source>
</evidence>
<feature type="domain" description="NACHT" evidence="4">
    <location>
        <begin position="91"/>
        <end position="236"/>
    </location>
</feature>
<dbReference type="InterPro" id="IPR015943">
    <property type="entry name" value="WD40/YVTN_repeat-like_dom_sf"/>
</dbReference>
<dbReference type="InterPro" id="IPR007111">
    <property type="entry name" value="NACHT_NTPase"/>
</dbReference>
<dbReference type="InterPro" id="IPR027417">
    <property type="entry name" value="P-loop_NTPase"/>
</dbReference>
<comment type="caution">
    <text evidence="5">The sequence shown here is derived from an EMBL/GenBank/DDBJ whole genome shotgun (WGS) entry which is preliminary data.</text>
</comment>
<dbReference type="SUPFAM" id="SSF50978">
    <property type="entry name" value="WD40 repeat-like"/>
    <property type="match status" value="3"/>
</dbReference>
<dbReference type="Proteomes" id="UP000217199">
    <property type="component" value="Unassembled WGS sequence"/>
</dbReference>
<evidence type="ECO:0000313" key="6">
    <source>
        <dbReference type="Proteomes" id="UP000217199"/>
    </source>
</evidence>
<feature type="repeat" description="WD" evidence="3">
    <location>
        <begin position="1203"/>
        <end position="1237"/>
    </location>
</feature>
<protein>
    <submittedName>
        <fullName evidence="5">Nucleotide-binding-oligomerization-domain like receptor</fullName>
    </submittedName>
</protein>
<dbReference type="PANTHER" id="PTHR19848:SF8">
    <property type="entry name" value="F-BOX AND WD REPEAT DOMAIN CONTAINING 7"/>
    <property type="match status" value="1"/>
</dbReference>
<feature type="repeat" description="WD" evidence="3">
    <location>
        <begin position="774"/>
        <end position="815"/>
    </location>
</feature>
<dbReference type="InterPro" id="IPR001680">
    <property type="entry name" value="WD40_rpt"/>
</dbReference>
<evidence type="ECO:0000259" key="4">
    <source>
        <dbReference type="PROSITE" id="PS50837"/>
    </source>
</evidence>
<dbReference type="PRINTS" id="PR00320">
    <property type="entry name" value="GPROTEINBRPT"/>
</dbReference>
<keyword evidence="5" id="KW-0675">Receptor</keyword>
<accession>A0A286U569</accession>
<sequence>MSYNQSGPNSSTSIGTCNNVTGNQDNTTIEIQQLNVFNQHPNTHETLKRDLKKILNPSIFTGDDRLECLENTRKKTLEDIYDWVNAEGPPNVLLLIGAAGTGKSTIATTVAGMYQRKRQLGCHMFFVRERSHPRNVLQTIAYLLAEYSQPIAKSLSEQLKKSGNLDSSNLKVKFDILLQQPLSAVATEVGHPVLIVLDALDECGTPELRQSLLHVLRDCLPALPANFRILITSRPDEDINPLISSSNFRRMILDQHSIESKDNVFTYIKSRFDDMKSSGKLKVPEDCDWDNSIQTLSESADGLFIWASTAVRFVEGERSSRYDCFHNLVCKATSPKLDELYMTVLSQVSKWSEGDQETLRNIFSLILFAKRPLLDREISGILDVKMDVTSNLLSYFRSLVRYEEGQPIRIYHASFYDYLISCEGSVWYIDVGVERENIARRCLERMGKSLRHNICKIPPTYVLNCDVPDLDERVVQCIPPSLKYICCSWAHHLRDVPYSQELCSQLQSFAHNQLPFWFEALSLTNTFNNNVGPALQFVIDWIGNNDPELSSFLRDAYRQASVYSEPISMSALQVYNSLLPLTKEDSLMSIHYANYVPTGYRVEYIGRKRRNDCIKTIRVSRKREWEWVREWARERERERERRWGTSSPSFLLFSPDGTRILSDPVRVVCVWEAISGKLITGPLTGDDESDALTATYSPDGRYIIIVSDDGILRKWDAFTNCPVWEREIDRGQADLSQVVSAAFSPDAKSIVFGNNQGTILVFSVDTGEQGGEPLKGHTDFVSCLSFSSDGQYFASGSYDKTINIWDVDRRKVKISPFKKHTQAVSAVNFSPSGTNVISGSWDGTILIWDAFTGEVLREIKCDSGVRIVIYSPNELYILAGGWRWIRMWKVEDVKAPPKVFEVGYKSILRVAFSPDSSRFVSLNEDRDEIQIWDASWSEEETTSILEEQGLIYSMALSPSGEFIASGSWGGSIYLWNVLSGELVKKLKLRSDVNSVSFCPVNEKLIAFGTWDGTGTGTVEVWDVTNEEPFTIGKHKKTVECVAFSLPDGNHVASGSCDNTTCIWNVESRKLALGPLIGHKGGVRAVAYSPDGTRLASGSSDKTVRIWNSETGQLLSTLNGHSGWAKSVAYSFDGSRIVSGSNDNTIRVWNAESGEIIGEPITGHDNWVKSVCFSPDGKRILSGSDDNTARVWDTDTGKPLFPPFRGHTGWDNSVCFFPDGTRFATGSWDGTIKIWTLDEIPNEINWELRDDGWVVGENGELMMWIPRDLRDRVCGHRNISILKSSFYVKLDFGTERNTS</sequence>
<feature type="repeat" description="WD" evidence="3">
    <location>
        <begin position="1160"/>
        <end position="1201"/>
    </location>
</feature>
<dbReference type="CDD" id="cd00200">
    <property type="entry name" value="WD40"/>
    <property type="match status" value="2"/>
</dbReference>
<evidence type="ECO:0000256" key="1">
    <source>
        <dbReference type="ARBA" id="ARBA00022574"/>
    </source>
</evidence>
<feature type="repeat" description="WD" evidence="3">
    <location>
        <begin position="944"/>
        <end position="985"/>
    </location>
</feature>
<keyword evidence="1 3" id="KW-0853">WD repeat</keyword>